<gene>
    <name evidence="2" type="ORF">D0N56_23500</name>
    <name evidence="1" type="ORF">DNG36_17400</name>
</gene>
<dbReference type="EMBL" id="AAGCRE010000012">
    <property type="protein sequence ID" value="EBM4586302.1"/>
    <property type="molecule type" value="Genomic_DNA"/>
</dbReference>
<evidence type="ECO:0000313" key="1">
    <source>
        <dbReference type="EMBL" id="EBL8935708.1"/>
    </source>
</evidence>
<dbReference type="AlphaFoldDB" id="A0A5U0KEF5"/>
<dbReference type="EMBL" id="AAGANV010000003">
    <property type="protein sequence ID" value="EBL8935708.1"/>
    <property type="molecule type" value="Genomic_DNA"/>
</dbReference>
<name>A0A5U0KEF5_SALER</name>
<proteinExistence type="predicted"/>
<protein>
    <submittedName>
        <fullName evidence="1">Uncharacterized protein</fullName>
    </submittedName>
</protein>
<evidence type="ECO:0000313" key="2">
    <source>
        <dbReference type="EMBL" id="EBM4586302.1"/>
    </source>
</evidence>
<accession>A0A5U0KEF5</accession>
<sequence length="758" mass="87513">MVINKYKLVIKMQESFATTKVRPIRKVFIINENDFCTFNMIVKHLMGEIDGIYNLIFESSPIIFESNITEFVNRFDPDIVINYSTLDDIALAKNFKTEVHSAHVSDFNLFRYGSPLYTFTGMPYLLRKYPDLLPTKVYSSSNISTEPNDLFFGLNYGIMNKKDYVRLKRSQSIFKDILIECAHKKVNIEDTIFDDQRKFCFITNQIGSGHSTSGSVYAINHNLPNLFEKDNFCFISKANDLNNILFFWNERVAFNHSKTAWLPIELLDAEINIIKDNTTLICTNETDAQTLETKYSNNKIIIIKEYYFNVESERWSDFEHDQNIIFDKGKVVVRHPNEKTFSDTGFGGCYVLEIKGNNTFNYPKNYFFDELLRAKNIDKKMFPTYFTRFSNKGISRYVQHFSPFDTSGITDAFNIPDFSSTLRFHFSKIGYTLKETPKTFILGQVINLLKGLNNCKLLCDRKIYNFINKITPHNRTESIIKSHLPELLNSPHKDTIASYLGKLNDIGDVVIPSKILTIENILPEISDNEIKNKESKKEDAILKVQQLYNNKILLRGKNFTCEHCTASLWFALEDFSRINYCNECGNSINIPITTSNKSTGDHFKINHLVSRAVDQGQLATLLLIHYLYSQSTSIPYIANYEIYDDSKLLSDIDVCVKLGNKLGLCECKSKQSFSEKQIDELVFIANKINCDFILLSCLLSKNDDGISRNIDYIKKKSINIPVFIITDEELFSPTPKRLYSYFEVNHRTNKFHSGPILI</sequence>
<reference evidence="1" key="1">
    <citation type="submission" date="2018-06" db="EMBL/GenBank/DDBJ databases">
        <authorList>
            <consortium name="PulseNet: The National Subtyping Network for Foodborne Disease Surveillance"/>
            <person name="Tarr C.L."/>
            <person name="Trees E."/>
            <person name="Katz L.S."/>
            <person name="Carleton-Romer H.A."/>
            <person name="Stroika S."/>
            <person name="Kucerova Z."/>
            <person name="Roache K.F."/>
            <person name="Sabol A.L."/>
            <person name="Besser J."/>
            <person name="Gerner-Smidt P."/>
        </authorList>
    </citation>
    <scope>NUCLEOTIDE SEQUENCE</scope>
    <source>
        <strain evidence="1">PNUSAS042469</strain>
        <strain evidence="2">PNUSAS050281</strain>
    </source>
</reference>
<organism evidence="1">
    <name type="scientific">Salmonella enterica</name>
    <name type="common">Salmonella choleraesuis</name>
    <dbReference type="NCBI Taxonomy" id="28901"/>
    <lineage>
        <taxon>Bacteria</taxon>
        <taxon>Pseudomonadati</taxon>
        <taxon>Pseudomonadota</taxon>
        <taxon>Gammaproteobacteria</taxon>
        <taxon>Enterobacterales</taxon>
        <taxon>Enterobacteriaceae</taxon>
        <taxon>Salmonella</taxon>
    </lineage>
</organism>
<comment type="caution">
    <text evidence="1">The sequence shown here is derived from an EMBL/GenBank/DDBJ whole genome shotgun (WGS) entry which is preliminary data.</text>
</comment>